<dbReference type="InterPro" id="IPR046584">
    <property type="entry name" value="DUF6642"/>
</dbReference>
<gene>
    <name evidence="1" type="ORF">LCGC14_0128870</name>
</gene>
<dbReference type="Pfam" id="PF20347">
    <property type="entry name" value="DUF6642"/>
    <property type="match status" value="1"/>
</dbReference>
<organism evidence="1">
    <name type="scientific">marine sediment metagenome</name>
    <dbReference type="NCBI Taxonomy" id="412755"/>
    <lineage>
        <taxon>unclassified sequences</taxon>
        <taxon>metagenomes</taxon>
        <taxon>ecological metagenomes</taxon>
    </lineage>
</organism>
<dbReference type="EMBL" id="LAZR01000042">
    <property type="protein sequence ID" value="KKO00121.1"/>
    <property type="molecule type" value="Genomic_DNA"/>
</dbReference>
<sequence length="199" mass="23133">MLEKRHQLPQEQSIDEENFIYCLEGVQDIETNKVTEAQENLTQLAMKYGIASIYKTCDTIEGLEDSLNALVLDDHNFKDYEIIYLVMAGEANSICLNDYYYTLQEIAEIFEGRLKGKILHFSNAKILDLDEEESQYFLDITGAKAVSGYGYEYNGVSSANLDKAFFNLFKEDDNMFDVVEELHQRHYNVCKLLDFRLYY</sequence>
<name>A0A0F9V4E6_9ZZZZ</name>
<accession>A0A0F9V4E6</accession>
<evidence type="ECO:0000313" key="1">
    <source>
        <dbReference type="EMBL" id="KKO00121.1"/>
    </source>
</evidence>
<proteinExistence type="predicted"/>
<dbReference type="AlphaFoldDB" id="A0A0F9V4E6"/>
<comment type="caution">
    <text evidence="1">The sequence shown here is derived from an EMBL/GenBank/DDBJ whole genome shotgun (WGS) entry which is preliminary data.</text>
</comment>
<reference evidence="1" key="1">
    <citation type="journal article" date="2015" name="Nature">
        <title>Complex archaea that bridge the gap between prokaryotes and eukaryotes.</title>
        <authorList>
            <person name="Spang A."/>
            <person name="Saw J.H."/>
            <person name="Jorgensen S.L."/>
            <person name="Zaremba-Niedzwiedzka K."/>
            <person name="Martijn J."/>
            <person name="Lind A.E."/>
            <person name="van Eijk R."/>
            <person name="Schleper C."/>
            <person name="Guy L."/>
            <person name="Ettema T.J."/>
        </authorList>
    </citation>
    <scope>NUCLEOTIDE SEQUENCE</scope>
</reference>
<protein>
    <submittedName>
        <fullName evidence="1">Uncharacterized protein</fullName>
    </submittedName>
</protein>